<reference evidence="1 2" key="1">
    <citation type="journal article" date="2015" name="Genome Biol. Evol.">
        <title>Phylogenomic analyses indicate that early fungi evolved digesting cell walls of algal ancestors of land plants.</title>
        <authorList>
            <person name="Chang Y."/>
            <person name="Wang S."/>
            <person name="Sekimoto S."/>
            <person name="Aerts A.L."/>
            <person name="Choi C."/>
            <person name="Clum A."/>
            <person name="LaButti K.M."/>
            <person name="Lindquist E.A."/>
            <person name="Yee Ngan C."/>
            <person name="Ohm R.A."/>
            <person name="Salamov A.A."/>
            <person name="Grigoriev I.V."/>
            <person name="Spatafora J.W."/>
            <person name="Berbee M.L."/>
        </authorList>
    </citation>
    <scope>NUCLEOTIDE SEQUENCE [LARGE SCALE GENOMIC DNA]</scope>
    <source>
        <strain evidence="1 2">JEL478</strain>
    </source>
</reference>
<keyword evidence="2" id="KW-1185">Reference proteome</keyword>
<sequence length="110" mass="12145">MLLRNGYDEALAKAQHYLKHSRADGEGWRARGAICSVEGMKLSGNDGCLRWFVPHLINSWAGKYGQPKLDLAVPFVRGMVSMVEREYGLVPGGQLEGEVKKISEELTGLV</sequence>
<dbReference type="EMBL" id="KQ965759">
    <property type="protein sequence ID" value="KXS15792.1"/>
    <property type="molecule type" value="Genomic_DNA"/>
</dbReference>
<dbReference type="AlphaFoldDB" id="A0A139AG40"/>
<organism evidence="1 2">
    <name type="scientific">Gonapodya prolifera (strain JEL478)</name>
    <name type="common">Monoblepharis prolifera</name>
    <dbReference type="NCBI Taxonomy" id="1344416"/>
    <lineage>
        <taxon>Eukaryota</taxon>
        <taxon>Fungi</taxon>
        <taxon>Fungi incertae sedis</taxon>
        <taxon>Chytridiomycota</taxon>
        <taxon>Chytridiomycota incertae sedis</taxon>
        <taxon>Monoblepharidomycetes</taxon>
        <taxon>Monoblepharidales</taxon>
        <taxon>Gonapodyaceae</taxon>
        <taxon>Gonapodya</taxon>
    </lineage>
</organism>
<name>A0A139AG40_GONPJ</name>
<protein>
    <submittedName>
        <fullName evidence="1">Uncharacterized protein</fullName>
    </submittedName>
</protein>
<dbReference type="Proteomes" id="UP000070544">
    <property type="component" value="Unassembled WGS sequence"/>
</dbReference>
<gene>
    <name evidence="1" type="ORF">M427DRAFT_134826</name>
</gene>
<proteinExistence type="predicted"/>
<accession>A0A139AG40</accession>
<evidence type="ECO:0000313" key="2">
    <source>
        <dbReference type="Proteomes" id="UP000070544"/>
    </source>
</evidence>
<evidence type="ECO:0000313" key="1">
    <source>
        <dbReference type="EMBL" id="KXS15792.1"/>
    </source>
</evidence>